<dbReference type="InterPro" id="IPR036286">
    <property type="entry name" value="LexA/Signal_pep-like_sf"/>
</dbReference>
<keyword evidence="3 7" id="KW-0378">Hydrolase</keyword>
<dbReference type="EMBL" id="JAUQSX010000003">
    <property type="protein sequence ID" value="MDO7846370.1"/>
    <property type="molecule type" value="Genomic_DNA"/>
</dbReference>
<gene>
    <name evidence="9" type="primary">umuD</name>
    <name evidence="9" type="ORF">Q5H92_08385</name>
</gene>
<dbReference type="InterPro" id="IPR050077">
    <property type="entry name" value="LexA_repressor"/>
</dbReference>
<dbReference type="Proteomes" id="UP001167796">
    <property type="component" value="Unassembled WGS sequence"/>
</dbReference>
<accession>A0ABT9A961</accession>
<dbReference type="NCBIfam" id="NF007621">
    <property type="entry name" value="PRK10276.1"/>
    <property type="match status" value="1"/>
</dbReference>
<keyword evidence="5" id="KW-0234">DNA repair</keyword>
<evidence type="ECO:0000313" key="10">
    <source>
        <dbReference type="Proteomes" id="UP001167796"/>
    </source>
</evidence>
<reference evidence="9" key="1">
    <citation type="submission" date="2023-07" db="EMBL/GenBank/DDBJ databases">
        <authorList>
            <person name="Kim M.K."/>
        </authorList>
    </citation>
    <scope>NUCLEOTIDE SEQUENCE</scope>
    <source>
        <strain evidence="9">M29</strain>
    </source>
</reference>
<evidence type="ECO:0000256" key="6">
    <source>
        <dbReference type="ARBA" id="ARBA00023236"/>
    </source>
</evidence>
<keyword evidence="9" id="KW-0548">Nucleotidyltransferase</keyword>
<comment type="caution">
    <text evidence="9">The sequence shown here is derived from an EMBL/GenBank/DDBJ whole genome shotgun (WGS) entry which is preliminary data.</text>
</comment>
<evidence type="ECO:0000256" key="5">
    <source>
        <dbReference type="ARBA" id="ARBA00023204"/>
    </source>
</evidence>
<dbReference type="GO" id="GO:0003887">
    <property type="term" value="F:DNA-directed DNA polymerase activity"/>
    <property type="evidence" value="ECO:0007669"/>
    <property type="project" value="UniProtKB-EC"/>
</dbReference>
<dbReference type="SUPFAM" id="SSF51306">
    <property type="entry name" value="LexA/Signal peptidase"/>
    <property type="match status" value="1"/>
</dbReference>
<keyword evidence="6" id="KW-0742">SOS response</keyword>
<dbReference type="InterPro" id="IPR006197">
    <property type="entry name" value="Peptidase_S24_LexA"/>
</dbReference>
<keyword evidence="10" id="KW-1185">Reference proteome</keyword>
<dbReference type="RefSeq" id="WP_305011057.1">
    <property type="nucleotide sequence ID" value="NZ_JAUQSX010000003.1"/>
</dbReference>
<evidence type="ECO:0000256" key="2">
    <source>
        <dbReference type="ARBA" id="ARBA00022763"/>
    </source>
</evidence>
<name>A0ABT9A961_9BACT</name>
<dbReference type="EC" id="2.7.7.7" evidence="9"/>
<evidence type="ECO:0000256" key="3">
    <source>
        <dbReference type="ARBA" id="ARBA00022801"/>
    </source>
</evidence>
<evidence type="ECO:0000256" key="7">
    <source>
        <dbReference type="RuleBase" id="RU003991"/>
    </source>
</evidence>
<dbReference type="InterPro" id="IPR015927">
    <property type="entry name" value="Peptidase_S24_S26A/B/C"/>
</dbReference>
<comment type="similarity">
    <text evidence="1 7">Belongs to the peptidase S24 family.</text>
</comment>
<sequence>MLTSLHDFISASLLTTRELPLFGCPVPAGFPSPADDHLDGPFDLTKHLFRHPASTFLARVSGDSMIGAGIHPGDLVAVDRALEPRHGSIVVAVVEGEHTIKRLQTRAGQHWLVAENVRYAPVAVNQEDGLFVWGVVTHVIHSLGEHAVAKIK</sequence>
<dbReference type="Pfam" id="PF00717">
    <property type="entry name" value="Peptidase_S24"/>
    <property type="match status" value="1"/>
</dbReference>
<dbReference type="InterPro" id="IPR039418">
    <property type="entry name" value="LexA-like"/>
</dbReference>
<evidence type="ECO:0000256" key="4">
    <source>
        <dbReference type="ARBA" id="ARBA00022813"/>
    </source>
</evidence>
<dbReference type="CDD" id="cd06529">
    <property type="entry name" value="S24_LexA-like"/>
    <property type="match status" value="1"/>
</dbReference>
<organism evidence="9 10">
    <name type="scientific">Hymenobacter mellowenesis</name>
    <dbReference type="NCBI Taxonomy" id="3063995"/>
    <lineage>
        <taxon>Bacteria</taxon>
        <taxon>Pseudomonadati</taxon>
        <taxon>Bacteroidota</taxon>
        <taxon>Cytophagia</taxon>
        <taxon>Cytophagales</taxon>
        <taxon>Hymenobacteraceae</taxon>
        <taxon>Hymenobacter</taxon>
    </lineage>
</organism>
<evidence type="ECO:0000256" key="1">
    <source>
        <dbReference type="ARBA" id="ARBA00007484"/>
    </source>
</evidence>
<evidence type="ECO:0000313" key="9">
    <source>
        <dbReference type="EMBL" id="MDO7846370.1"/>
    </source>
</evidence>
<dbReference type="PANTHER" id="PTHR33516">
    <property type="entry name" value="LEXA REPRESSOR"/>
    <property type="match status" value="1"/>
</dbReference>
<feature type="domain" description="Peptidase S24/S26A/S26B/S26C" evidence="8">
    <location>
        <begin position="21"/>
        <end position="136"/>
    </location>
</feature>
<keyword evidence="9" id="KW-0808">Transferase</keyword>
<keyword evidence="2" id="KW-0227">DNA damage</keyword>
<proteinExistence type="inferred from homology"/>
<evidence type="ECO:0000259" key="8">
    <source>
        <dbReference type="Pfam" id="PF00717"/>
    </source>
</evidence>
<keyword evidence="4 7" id="KW-0068">Autocatalytic cleavage</keyword>
<protein>
    <submittedName>
        <fullName evidence="9">Translesion error-prone DNA polymerase V autoproteolytic subunit</fullName>
        <ecNumber evidence="9">2.7.7.7</ecNumber>
    </submittedName>
</protein>
<dbReference type="Gene3D" id="2.10.109.10">
    <property type="entry name" value="Umud Fragment, subunit A"/>
    <property type="match status" value="1"/>
</dbReference>
<dbReference type="PANTHER" id="PTHR33516:SF2">
    <property type="entry name" value="LEXA REPRESSOR-RELATED"/>
    <property type="match status" value="1"/>
</dbReference>
<dbReference type="PRINTS" id="PR00726">
    <property type="entry name" value="LEXASERPTASE"/>
</dbReference>